<evidence type="ECO:0000313" key="3">
    <source>
        <dbReference type="Proteomes" id="UP000680750"/>
    </source>
</evidence>
<dbReference type="KEGG" id="aser:Asera_45740"/>
<feature type="region of interest" description="Disordered" evidence="1">
    <location>
        <begin position="139"/>
        <end position="162"/>
    </location>
</feature>
<evidence type="ECO:0000313" key="2">
    <source>
        <dbReference type="EMBL" id="BCJ30466.1"/>
    </source>
</evidence>
<reference evidence="2" key="1">
    <citation type="submission" date="2020-08" db="EMBL/GenBank/DDBJ databases">
        <title>Whole genome shotgun sequence of Actinocatenispora sera NBRC 101916.</title>
        <authorList>
            <person name="Komaki H."/>
            <person name="Tamura T."/>
        </authorList>
    </citation>
    <scope>NUCLEOTIDE SEQUENCE</scope>
    <source>
        <strain evidence="2">NBRC 101916</strain>
    </source>
</reference>
<proteinExistence type="predicted"/>
<dbReference type="Proteomes" id="UP000680750">
    <property type="component" value="Chromosome"/>
</dbReference>
<sequence>MYRGGQEFLALVEAQRVHAEPGTFGDLADAESSGVLSGHALDARACRWRFRSVVALDRDLSVHRSPAVGGRTPVVRRLIEYAAVRYVAQKAGLNRAILDKGRHRLERALHSAARYTDHADVNAAKNILAAGPAVSACGDRGGVRSVQQEPASPRGSTYQPAA</sequence>
<dbReference type="EMBL" id="AP023354">
    <property type="protein sequence ID" value="BCJ30466.1"/>
    <property type="molecule type" value="Genomic_DNA"/>
</dbReference>
<evidence type="ECO:0000256" key="1">
    <source>
        <dbReference type="SAM" id="MobiDB-lite"/>
    </source>
</evidence>
<name>A0A810L805_9ACTN</name>
<accession>A0A810L805</accession>
<dbReference type="AlphaFoldDB" id="A0A810L805"/>
<keyword evidence="3" id="KW-1185">Reference proteome</keyword>
<organism evidence="2 3">
    <name type="scientific">Actinocatenispora sera</name>
    <dbReference type="NCBI Taxonomy" id="390989"/>
    <lineage>
        <taxon>Bacteria</taxon>
        <taxon>Bacillati</taxon>
        <taxon>Actinomycetota</taxon>
        <taxon>Actinomycetes</taxon>
        <taxon>Micromonosporales</taxon>
        <taxon>Micromonosporaceae</taxon>
        <taxon>Actinocatenispora</taxon>
    </lineage>
</organism>
<gene>
    <name evidence="2" type="ORF">Asera_45740</name>
</gene>
<protein>
    <submittedName>
        <fullName evidence="2">Uncharacterized protein</fullName>
    </submittedName>
</protein>
<feature type="compositionally biased region" description="Polar residues" evidence="1">
    <location>
        <begin position="145"/>
        <end position="162"/>
    </location>
</feature>